<evidence type="ECO:0000256" key="2">
    <source>
        <dbReference type="PROSITE-ProRule" id="PRU00176"/>
    </source>
</evidence>
<dbReference type="Pfam" id="PF00076">
    <property type="entry name" value="RRM_1"/>
    <property type="match status" value="2"/>
</dbReference>
<feature type="region of interest" description="Disordered" evidence="3">
    <location>
        <begin position="73"/>
        <end position="93"/>
    </location>
</feature>
<dbReference type="SUPFAM" id="SSF54928">
    <property type="entry name" value="RNA-binding domain, RBD"/>
    <property type="match status" value="1"/>
</dbReference>
<dbReference type="Gene3D" id="3.30.70.330">
    <property type="match status" value="2"/>
</dbReference>
<keyword evidence="6" id="KW-1185">Reference proteome</keyword>
<evidence type="ECO:0000313" key="5">
    <source>
        <dbReference type="EMBL" id="KIM33219.1"/>
    </source>
</evidence>
<dbReference type="InterPro" id="IPR035979">
    <property type="entry name" value="RBD_domain_sf"/>
</dbReference>
<evidence type="ECO:0000256" key="3">
    <source>
        <dbReference type="SAM" id="MobiDB-lite"/>
    </source>
</evidence>
<dbReference type="SMART" id="SM00360">
    <property type="entry name" value="RRM"/>
    <property type="match status" value="2"/>
</dbReference>
<accession>A0A0C3BMB1</accession>
<evidence type="ECO:0000256" key="1">
    <source>
        <dbReference type="ARBA" id="ARBA00022884"/>
    </source>
</evidence>
<dbReference type="PROSITE" id="PS50102">
    <property type="entry name" value="RRM"/>
    <property type="match status" value="2"/>
</dbReference>
<dbReference type="HOGENOM" id="CLU_012062_34_2_1"/>
<dbReference type="GO" id="GO:0003729">
    <property type="term" value="F:mRNA binding"/>
    <property type="evidence" value="ECO:0007669"/>
    <property type="project" value="TreeGrafter"/>
</dbReference>
<dbReference type="GO" id="GO:0005634">
    <property type="term" value="C:nucleus"/>
    <property type="evidence" value="ECO:0007669"/>
    <property type="project" value="TreeGrafter"/>
</dbReference>
<dbReference type="PANTHER" id="PTHR23003:SF51">
    <property type="entry name" value="SERINE-ARGININE PROTEIN 55"/>
    <property type="match status" value="1"/>
</dbReference>
<protein>
    <recommendedName>
        <fullName evidence="4">RRM domain-containing protein</fullName>
    </recommendedName>
</protein>
<organism evidence="5 6">
    <name type="scientific">Serendipita vermifera MAFF 305830</name>
    <dbReference type="NCBI Taxonomy" id="933852"/>
    <lineage>
        <taxon>Eukaryota</taxon>
        <taxon>Fungi</taxon>
        <taxon>Dikarya</taxon>
        <taxon>Basidiomycota</taxon>
        <taxon>Agaricomycotina</taxon>
        <taxon>Agaricomycetes</taxon>
        <taxon>Sebacinales</taxon>
        <taxon>Serendipitaceae</taxon>
        <taxon>Serendipita</taxon>
    </lineage>
</organism>
<sequence>MSKRLYVGKLPPDARTDDVQRFFEQEAGCKIADCRVMTGFGFIEMETSEDADNAIRLDGREFEGAPIVVQYAKESRPRREPPRDMRSSGRRPGVPVIITNVSRDVSWQDLKDFGREAGGGVTFADIDRDVPNQGILEYYTLEEAERAVRELDGRELRGHTVSLRLQDTVCTFSVFVSCRVT</sequence>
<reference evidence="5 6" key="1">
    <citation type="submission" date="2014-04" db="EMBL/GenBank/DDBJ databases">
        <authorList>
            <consortium name="DOE Joint Genome Institute"/>
            <person name="Kuo A."/>
            <person name="Zuccaro A."/>
            <person name="Kohler A."/>
            <person name="Nagy L.G."/>
            <person name="Floudas D."/>
            <person name="Copeland A."/>
            <person name="Barry K.W."/>
            <person name="Cichocki N."/>
            <person name="Veneault-Fourrey C."/>
            <person name="LaButti K."/>
            <person name="Lindquist E.A."/>
            <person name="Lipzen A."/>
            <person name="Lundell T."/>
            <person name="Morin E."/>
            <person name="Murat C."/>
            <person name="Sun H."/>
            <person name="Tunlid A."/>
            <person name="Henrissat B."/>
            <person name="Grigoriev I.V."/>
            <person name="Hibbett D.S."/>
            <person name="Martin F."/>
            <person name="Nordberg H.P."/>
            <person name="Cantor M.N."/>
            <person name="Hua S.X."/>
        </authorList>
    </citation>
    <scope>NUCLEOTIDE SEQUENCE [LARGE SCALE GENOMIC DNA]</scope>
    <source>
        <strain evidence="5 6">MAFF 305830</strain>
    </source>
</reference>
<gene>
    <name evidence="5" type="ORF">M408DRAFT_60982</name>
</gene>
<dbReference type="OrthoDB" id="1099063at2759"/>
<dbReference type="InterPro" id="IPR000504">
    <property type="entry name" value="RRM_dom"/>
</dbReference>
<proteinExistence type="predicted"/>
<evidence type="ECO:0000259" key="4">
    <source>
        <dbReference type="PROSITE" id="PS50102"/>
    </source>
</evidence>
<dbReference type="GO" id="GO:0005737">
    <property type="term" value="C:cytoplasm"/>
    <property type="evidence" value="ECO:0007669"/>
    <property type="project" value="TreeGrafter"/>
</dbReference>
<evidence type="ECO:0000313" key="6">
    <source>
        <dbReference type="Proteomes" id="UP000054097"/>
    </source>
</evidence>
<dbReference type="CDD" id="cd12339">
    <property type="entry name" value="RRM2_SRSF1_4_like"/>
    <property type="match status" value="1"/>
</dbReference>
<reference evidence="6" key="2">
    <citation type="submission" date="2015-01" db="EMBL/GenBank/DDBJ databases">
        <title>Evolutionary Origins and Diversification of the Mycorrhizal Mutualists.</title>
        <authorList>
            <consortium name="DOE Joint Genome Institute"/>
            <consortium name="Mycorrhizal Genomics Consortium"/>
            <person name="Kohler A."/>
            <person name="Kuo A."/>
            <person name="Nagy L.G."/>
            <person name="Floudas D."/>
            <person name="Copeland A."/>
            <person name="Barry K.W."/>
            <person name="Cichocki N."/>
            <person name="Veneault-Fourrey C."/>
            <person name="LaButti K."/>
            <person name="Lindquist E.A."/>
            <person name="Lipzen A."/>
            <person name="Lundell T."/>
            <person name="Morin E."/>
            <person name="Murat C."/>
            <person name="Riley R."/>
            <person name="Ohm R."/>
            <person name="Sun H."/>
            <person name="Tunlid A."/>
            <person name="Henrissat B."/>
            <person name="Grigoriev I.V."/>
            <person name="Hibbett D.S."/>
            <person name="Martin F."/>
        </authorList>
    </citation>
    <scope>NUCLEOTIDE SEQUENCE [LARGE SCALE GENOMIC DNA]</scope>
    <source>
        <strain evidence="6">MAFF 305830</strain>
    </source>
</reference>
<dbReference type="STRING" id="933852.A0A0C3BMB1"/>
<keyword evidence="1 2" id="KW-0694">RNA-binding</keyword>
<feature type="compositionally biased region" description="Basic and acidic residues" evidence="3">
    <location>
        <begin position="73"/>
        <end position="87"/>
    </location>
</feature>
<feature type="domain" description="RRM" evidence="4">
    <location>
        <begin position="94"/>
        <end position="168"/>
    </location>
</feature>
<dbReference type="InterPro" id="IPR012677">
    <property type="entry name" value="Nucleotide-bd_a/b_plait_sf"/>
</dbReference>
<feature type="domain" description="RRM" evidence="4">
    <location>
        <begin position="3"/>
        <end position="74"/>
    </location>
</feature>
<dbReference type="InterPro" id="IPR050374">
    <property type="entry name" value="RRT5_SRSF_SR"/>
</dbReference>
<name>A0A0C3BMB1_SERVB</name>
<dbReference type="AlphaFoldDB" id="A0A0C3BMB1"/>
<dbReference type="EMBL" id="KN824278">
    <property type="protein sequence ID" value="KIM33219.1"/>
    <property type="molecule type" value="Genomic_DNA"/>
</dbReference>
<dbReference type="Proteomes" id="UP000054097">
    <property type="component" value="Unassembled WGS sequence"/>
</dbReference>
<dbReference type="PANTHER" id="PTHR23003">
    <property type="entry name" value="RNA RECOGNITION MOTIF RRM DOMAIN CONTAINING PROTEIN"/>
    <property type="match status" value="1"/>
</dbReference>